<name>A0A212J0G9_9BACT</name>
<gene>
    <name evidence="1" type="ORF">KL86DYS2_10406</name>
</gene>
<reference evidence="1" key="1">
    <citation type="submission" date="2016-04" db="EMBL/GenBank/DDBJ databases">
        <authorList>
            <person name="Evans L.H."/>
            <person name="Alamgir A."/>
            <person name="Owens N."/>
            <person name="Weber N.D."/>
            <person name="Virtaneva K."/>
            <person name="Barbian K."/>
            <person name="Babar A."/>
            <person name="Rosenke K."/>
        </authorList>
    </citation>
    <scope>NUCLEOTIDE SEQUENCE</scope>
    <source>
        <strain evidence="1">86-2</strain>
    </source>
</reference>
<dbReference type="AlphaFoldDB" id="A0A212J0G9"/>
<dbReference type="EMBL" id="FLUL01000001">
    <property type="protein sequence ID" value="SBV92685.1"/>
    <property type="molecule type" value="Genomic_DNA"/>
</dbReference>
<evidence type="ECO:0000313" key="1">
    <source>
        <dbReference type="EMBL" id="SBV92685.1"/>
    </source>
</evidence>
<protein>
    <submittedName>
        <fullName evidence="1">Uncharacterized protein</fullName>
    </submittedName>
</protein>
<proteinExistence type="predicted"/>
<organism evidence="1">
    <name type="scientific">uncultured Dysgonomonas sp</name>
    <dbReference type="NCBI Taxonomy" id="206096"/>
    <lineage>
        <taxon>Bacteria</taxon>
        <taxon>Pseudomonadati</taxon>
        <taxon>Bacteroidota</taxon>
        <taxon>Bacteroidia</taxon>
        <taxon>Bacteroidales</taxon>
        <taxon>Dysgonomonadaceae</taxon>
        <taxon>Dysgonomonas</taxon>
        <taxon>environmental samples</taxon>
    </lineage>
</organism>
<sequence length="77" mass="9302">MIGYKTKFLSIKLFRYYDILLRYYTSLYINPMKSRIDKYIDLYSAIQQLQSLLYSGQSSTSLLFYPDCQRIINNSYR</sequence>
<accession>A0A212J0G9</accession>